<sequence>MKPSTVLAIAPFLAAAYSKPVEKQPPRFDVVVVSEGPVQYRALAVSSSFFYLGKGDGFTDSYCPPKVEAAGKCPPGKDTVLKDAFTLDTVVPGQVVYVDSDYAVRATGPNGTYIEADGTHSKPDGIYTGFEYIPGSEYGQWTFQADGIDGFLACPYNNDIYQVFVNSEDAKPPRGQKLDACVPFTTSAHEYALFGNATAAAWEY</sequence>
<dbReference type="GeneID" id="64968635"/>
<reference evidence="1" key="2">
    <citation type="submission" date="2021-02" db="EMBL/GenBank/DDBJ databases">
        <title>Aspergillus puulaauensis MK2 genome sequence.</title>
        <authorList>
            <person name="Futagami T."/>
            <person name="Mori K."/>
            <person name="Kadooka C."/>
            <person name="Tanaka T."/>
        </authorList>
    </citation>
    <scope>NUCLEOTIDE SEQUENCE</scope>
    <source>
        <strain evidence="1">MK2</strain>
    </source>
</reference>
<dbReference type="PANTHER" id="PTHR42047:SF1">
    <property type="entry name" value="PROTEIN, PUTATIVE (AFU_ORTHOLOGUE AFUA_6G03560)-RELATED"/>
    <property type="match status" value="1"/>
</dbReference>
<name>A0A7R7XCC5_9EURO</name>
<proteinExistence type="predicted"/>
<evidence type="ECO:0000313" key="1">
    <source>
        <dbReference type="EMBL" id="BCS18630.1"/>
    </source>
</evidence>
<reference evidence="1" key="1">
    <citation type="submission" date="2021-01" db="EMBL/GenBank/DDBJ databases">
        <authorList>
            <consortium name="Aspergillus puulaauensis MK2 genome sequencing consortium"/>
            <person name="Kazuki M."/>
            <person name="Futagami T."/>
        </authorList>
    </citation>
    <scope>NUCLEOTIDE SEQUENCE</scope>
    <source>
        <strain evidence="1">MK2</strain>
    </source>
</reference>
<gene>
    <name evidence="1" type="ORF">APUU_11458A</name>
</gene>
<dbReference type="PANTHER" id="PTHR42047">
    <property type="entry name" value="PROTEIN, PUTATIVE (AFU_ORTHOLOGUE AFUA_6G03560)-RELATED"/>
    <property type="match status" value="1"/>
</dbReference>
<organism evidence="1 2">
    <name type="scientific">Aspergillus puulaauensis</name>
    <dbReference type="NCBI Taxonomy" id="1220207"/>
    <lineage>
        <taxon>Eukaryota</taxon>
        <taxon>Fungi</taxon>
        <taxon>Dikarya</taxon>
        <taxon>Ascomycota</taxon>
        <taxon>Pezizomycotina</taxon>
        <taxon>Eurotiomycetes</taxon>
        <taxon>Eurotiomycetidae</taxon>
        <taxon>Eurotiales</taxon>
        <taxon>Aspergillaceae</taxon>
        <taxon>Aspergillus</taxon>
    </lineage>
</organism>
<dbReference type="Proteomes" id="UP000654913">
    <property type="component" value="Chromosome 1"/>
</dbReference>
<keyword evidence="2" id="KW-1185">Reference proteome</keyword>
<dbReference type="OrthoDB" id="4426300at2759"/>
<dbReference type="RefSeq" id="XP_041550824.1">
    <property type="nucleotide sequence ID" value="XM_041697550.1"/>
</dbReference>
<dbReference type="AlphaFoldDB" id="A0A7R7XCC5"/>
<dbReference type="EMBL" id="AP024443">
    <property type="protein sequence ID" value="BCS18630.1"/>
    <property type="molecule type" value="Genomic_DNA"/>
</dbReference>
<protein>
    <recommendedName>
        <fullName evidence="3">IgE-binding protein</fullName>
    </recommendedName>
</protein>
<dbReference type="KEGG" id="apuu:APUU_11458A"/>
<dbReference type="InterPro" id="IPR052820">
    <property type="entry name" value="PhiA_domain"/>
</dbReference>
<evidence type="ECO:0008006" key="3">
    <source>
        <dbReference type="Google" id="ProtNLM"/>
    </source>
</evidence>
<evidence type="ECO:0000313" key="2">
    <source>
        <dbReference type="Proteomes" id="UP000654913"/>
    </source>
</evidence>
<accession>A0A7R7XCC5</accession>